<sequence length="119" mass="12682">MKDLALQQSVIDRLSSMLPYLISQTVTSVFPDGDVGLEGGVAAFLLLGSDLESMRVVVVIGGVDPHFVLVAAPRHVMAGDVGFHDVALVEMNRVDEDVVLDLQDPLVGHGGYDRVVAAR</sequence>
<evidence type="ECO:0000313" key="1">
    <source>
        <dbReference type="EMBL" id="KAE8711692.1"/>
    </source>
</evidence>
<protein>
    <submittedName>
        <fullName evidence="1">Uncharacterized protein</fullName>
    </submittedName>
</protein>
<keyword evidence="2" id="KW-1185">Reference proteome</keyword>
<gene>
    <name evidence="1" type="ORF">F3Y22_tig00110279pilonHSYRG00032</name>
</gene>
<dbReference type="Proteomes" id="UP000436088">
    <property type="component" value="Unassembled WGS sequence"/>
</dbReference>
<organism evidence="1 2">
    <name type="scientific">Hibiscus syriacus</name>
    <name type="common">Rose of Sharon</name>
    <dbReference type="NCBI Taxonomy" id="106335"/>
    <lineage>
        <taxon>Eukaryota</taxon>
        <taxon>Viridiplantae</taxon>
        <taxon>Streptophyta</taxon>
        <taxon>Embryophyta</taxon>
        <taxon>Tracheophyta</taxon>
        <taxon>Spermatophyta</taxon>
        <taxon>Magnoliopsida</taxon>
        <taxon>eudicotyledons</taxon>
        <taxon>Gunneridae</taxon>
        <taxon>Pentapetalae</taxon>
        <taxon>rosids</taxon>
        <taxon>malvids</taxon>
        <taxon>Malvales</taxon>
        <taxon>Malvaceae</taxon>
        <taxon>Malvoideae</taxon>
        <taxon>Hibiscus</taxon>
    </lineage>
</organism>
<reference evidence="1" key="1">
    <citation type="submission" date="2019-09" db="EMBL/GenBank/DDBJ databases">
        <title>Draft genome information of white flower Hibiscus syriacus.</title>
        <authorList>
            <person name="Kim Y.-M."/>
        </authorList>
    </citation>
    <scope>NUCLEOTIDE SEQUENCE [LARGE SCALE GENOMIC DNA]</scope>
    <source>
        <strain evidence="1">YM2019G1</strain>
    </source>
</reference>
<evidence type="ECO:0000313" key="2">
    <source>
        <dbReference type="Proteomes" id="UP000436088"/>
    </source>
</evidence>
<proteinExistence type="predicted"/>
<dbReference type="EMBL" id="VEPZ02000908">
    <property type="protein sequence ID" value="KAE8711692.1"/>
    <property type="molecule type" value="Genomic_DNA"/>
</dbReference>
<accession>A0A6A3B912</accession>
<comment type="caution">
    <text evidence="1">The sequence shown here is derived from an EMBL/GenBank/DDBJ whole genome shotgun (WGS) entry which is preliminary data.</text>
</comment>
<name>A0A6A3B912_HIBSY</name>
<dbReference type="AlphaFoldDB" id="A0A6A3B912"/>